<name>A0A9P6ZEY8_9AGAM</name>
<feature type="region of interest" description="Disordered" evidence="1">
    <location>
        <begin position="1"/>
        <end position="25"/>
    </location>
</feature>
<sequence>MDSQATMEDVSEPLESSQSLTVATSESARQRRKIAALEEKLQLLESGHAVKQWETNYYMSKGRAIQRVVTLFDNIEDLMCENDRRCELEGEDKDRTLDQDHLQVGYITLNQALPWLHSKTQDMEYEDYSHMLKKLRQGADSAQGDDTSKLKSLVADWINHDLKPDFPVDPEDKHCCGFVSDVCGRLLCPTELDWNSPVVKAGIRDRVDGYVVTEMSWPAFLYEKYTADQENLEEGLFKSTLLLQAFKAIFTSPSSARDVAGDGDAANIIEANHRAKKDVYSSKKVKTHVAQIIKMHTVTPRSIAYVSCQLRFALSSVTSWRSVDGDFDYILFWKNIVDFFERAPGRASQQKVKRLLAWWSRKVFGTSQRAELTEGAKARMSVNALAKQRAQLDDALFDSE</sequence>
<proteinExistence type="predicted"/>
<dbReference type="InterPro" id="IPR046521">
    <property type="entry name" value="DUF6698"/>
</dbReference>
<feature type="compositionally biased region" description="Polar residues" evidence="1">
    <location>
        <begin position="14"/>
        <end position="25"/>
    </location>
</feature>
<dbReference type="OrthoDB" id="2662502at2759"/>
<dbReference type="Pfam" id="PF20414">
    <property type="entry name" value="DUF6698"/>
    <property type="match status" value="1"/>
</dbReference>
<accession>A0A9P6ZEY8</accession>
<evidence type="ECO:0000313" key="3">
    <source>
        <dbReference type="Proteomes" id="UP000714275"/>
    </source>
</evidence>
<comment type="caution">
    <text evidence="2">The sequence shown here is derived from an EMBL/GenBank/DDBJ whole genome shotgun (WGS) entry which is preliminary data.</text>
</comment>
<keyword evidence="3" id="KW-1185">Reference proteome</keyword>
<dbReference type="AlphaFoldDB" id="A0A9P6ZEY8"/>
<dbReference type="EMBL" id="JABBWD010000301">
    <property type="protein sequence ID" value="KAG1761881.1"/>
    <property type="molecule type" value="Genomic_DNA"/>
</dbReference>
<gene>
    <name evidence="2" type="ORF">EV702DRAFT_1166865</name>
</gene>
<evidence type="ECO:0000256" key="1">
    <source>
        <dbReference type="SAM" id="MobiDB-lite"/>
    </source>
</evidence>
<organism evidence="2 3">
    <name type="scientific">Suillus placidus</name>
    <dbReference type="NCBI Taxonomy" id="48579"/>
    <lineage>
        <taxon>Eukaryota</taxon>
        <taxon>Fungi</taxon>
        <taxon>Dikarya</taxon>
        <taxon>Basidiomycota</taxon>
        <taxon>Agaricomycotina</taxon>
        <taxon>Agaricomycetes</taxon>
        <taxon>Agaricomycetidae</taxon>
        <taxon>Boletales</taxon>
        <taxon>Suillineae</taxon>
        <taxon>Suillaceae</taxon>
        <taxon>Suillus</taxon>
    </lineage>
</organism>
<dbReference type="Proteomes" id="UP000714275">
    <property type="component" value="Unassembled WGS sequence"/>
</dbReference>
<protein>
    <submittedName>
        <fullName evidence="2">Uncharacterized protein</fullName>
    </submittedName>
</protein>
<evidence type="ECO:0000313" key="2">
    <source>
        <dbReference type="EMBL" id="KAG1761881.1"/>
    </source>
</evidence>
<reference evidence="2" key="1">
    <citation type="journal article" date="2020" name="New Phytol.">
        <title>Comparative genomics reveals dynamic genome evolution in host specialist ectomycorrhizal fungi.</title>
        <authorList>
            <person name="Lofgren L.A."/>
            <person name="Nguyen N.H."/>
            <person name="Vilgalys R."/>
            <person name="Ruytinx J."/>
            <person name="Liao H.L."/>
            <person name="Branco S."/>
            <person name="Kuo A."/>
            <person name="LaButti K."/>
            <person name="Lipzen A."/>
            <person name="Andreopoulos W."/>
            <person name="Pangilinan J."/>
            <person name="Riley R."/>
            <person name="Hundley H."/>
            <person name="Na H."/>
            <person name="Barry K."/>
            <person name="Grigoriev I.V."/>
            <person name="Stajich J.E."/>
            <person name="Kennedy P.G."/>
        </authorList>
    </citation>
    <scope>NUCLEOTIDE SEQUENCE</scope>
    <source>
        <strain evidence="2">DOB743</strain>
    </source>
</reference>